<accession>A0A261Y5R1</accession>
<comment type="caution">
    <text evidence="1">The sequence shown here is derived from an EMBL/GenBank/DDBJ whole genome shotgun (WGS) entry which is preliminary data.</text>
</comment>
<dbReference type="InterPro" id="IPR017853">
    <property type="entry name" value="GH"/>
</dbReference>
<dbReference type="Proteomes" id="UP000242875">
    <property type="component" value="Unassembled WGS sequence"/>
</dbReference>
<keyword evidence="2" id="KW-1185">Reference proteome</keyword>
<dbReference type="GO" id="GO:0004560">
    <property type="term" value="F:alpha-L-fucosidase activity"/>
    <property type="evidence" value="ECO:0007669"/>
    <property type="project" value="UniProtKB-EC"/>
</dbReference>
<evidence type="ECO:0000313" key="1">
    <source>
        <dbReference type="EMBL" id="OZJ05956.1"/>
    </source>
</evidence>
<dbReference type="Gene3D" id="3.20.20.80">
    <property type="entry name" value="Glycosidases"/>
    <property type="match status" value="1"/>
</dbReference>
<dbReference type="AlphaFoldDB" id="A0A261Y5R1"/>
<dbReference type="GO" id="GO:0005975">
    <property type="term" value="P:carbohydrate metabolic process"/>
    <property type="evidence" value="ECO:0007669"/>
    <property type="project" value="InterPro"/>
</dbReference>
<evidence type="ECO:0000313" key="2">
    <source>
        <dbReference type="Proteomes" id="UP000242875"/>
    </source>
</evidence>
<organism evidence="1 2">
    <name type="scientific">Bifiguratus adelaidae</name>
    <dbReference type="NCBI Taxonomy" id="1938954"/>
    <lineage>
        <taxon>Eukaryota</taxon>
        <taxon>Fungi</taxon>
        <taxon>Fungi incertae sedis</taxon>
        <taxon>Mucoromycota</taxon>
        <taxon>Mucoromycotina</taxon>
        <taxon>Endogonomycetes</taxon>
        <taxon>Endogonales</taxon>
        <taxon>Endogonales incertae sedis</taxon>
        <taxon>Bifiguratus</taxon>
    </lineage>
</organism>
<proteinExistence type="predicted"/>
<dbReference type="EMBL" id="MVBO01000008">
    <property type="protein sequence ID" value="OZJ05956.1"/>
    <property type="molecule type" value="Genomic_DNA"/>
</dbReference>
<protein>
    <submittedName>
        <fullName evidence="1">Uncharacterized protein</fullName>
    </submittedName>
</protein>
<dbReference type="SUPFAM" id="SSF51445">
    <property type="entry name" value="(Trans)glycosidases"/>
    <property type="match status" value="1"/>
</dbReference>
<gene>
    <name evidence="1" type="ORF">BZG36_01182</name>
</gene>
<reference evidence="1 2" key="1">
    <citation type="journal article" date="2017" name="Mycologia">
        <title>Bifiguratus adelaidae, gen. et sp. nov., a new member of Mucoromycotina in endophytic and soil-dwelling habitats.</title>
        <authorList>
            <person name="Torres-Cruz T.J."/>
            <person name="Billingsley Tobias T.L."/>
            <person name="Almatruk M."/>
            <person name="Hesse C."/>
            <person name="Kuske C.R."/>
            <person name="Desiro A."/>
            <person name="Benucci G.M."/>
            <person name="Bonito G."/>
            <person name="Stajich J.E."/>
            <person name="Dunlap C."/>
            <person name="Arnold A.E."/>
            <person name="Porras-Alfaro A."/>
        </authorList>
    </citation>
    <scope>NUCLEOTIDE SEQUENCE [LARGE SCALE GENOMIC DNA]</scope>
    <source>
        <strain evidence="1 2">AZ0501</strain>
    </source>
</reference>
<dbReference type="OrthoDB" id="6039950at2759"/>
<sequence>MQQSTFAPTKRQHFCSSLANTDQWLDTIEAVGANDLSNDQWTNDSLQLQRNSIAHRWFRIVKSFVDSCHARDIGTGYYYSGAFSNFLNVQLSEVINTVLVPGQVNVTKSTYDRIVLDQLTELWSNYGKLEKTWFDGGHLSIHTTHITYLLQKASTTGYYLQWVHHQW</sequence>
<name>A0A261Y5R1_9FUNG</name>